<protein>
    <submittedName>
        <fullName evidence="1">Uncharacterized protein</fullName>
    </submittedName>
</protein>
<name>A0ACD5V6K1_AVESA</name>
<evidence type="ECO:0000313" key="1">
    <source>
        <dbReference type="EnsemblPlants" id="AVESA.00010b.r2.2DG0383420.1.CDS"/>
    </source>
</evidence>
<sequence>MPYMEETQCPVEPFKPKIQDDQKNTSYSASEAVAADEPFPFFGLLCYADALDWLLMVAGTIGSFMHGMAPAMSYYILGKAVDMFGNNIGNREAVVHELAKLVPYMWSLAIITLPAGMLEIACWMYTGQRQMTSMQMAYLRSVLSQDVGAFDTDLTTANIMAGATNHMSIIKEAIGEKVSVCIL</sequence>
<keyword evidence="2" id="KW-1185">Reference proteome</keyword>
<proteinExistence type="predicted"/>
<dbReference type="EnsemblPlants" id="AVESA.00010b.r2.2DG0383420.1">
    <property type="protein sequence ID" value="AVESA.00010b.r2.2DG0383420.1.CDS"/>
    <property type="gene ID" value="AVESA.00010b.r2.2DG0383420"/>
</dbReference>
<accession>A0ACD5V6K1</accession>
<organism evidence="1 2">
    <name type="scientific">Avena sativa</name>
    <name type="common">Oat</name>
    <dbReference type="NCBI Taxonomy" id="4498"/>
    <lineage>
        <taxon>Eukaryota</taxon>
        <taxon>Viridiplantae</taxon>
        <taxon>Streptophyta</taxon>
        <taxon>Embryophyta</taxon>
        <taxon>Tracheophyta</taxon>
        <taxon>Spermatophyta</taxon>
        <taxon>Magnoliopsida</taxon>
        <taxon>Liliopsida</taxon>
        <taxon>Poales</taxon>
        <taxon>Poaceae</taxon>
        <taxon>BOP clade</taxon>
        <taxon>Pooideae</taxon>
        <taxon>Poodae</taxon>
        <taxon>Poeae</taxon>
        <taxon>Poeae Chloroplast Group 1 (Aveneae type)</taxon>
        <taxon>Aveninae</taxon>
        <taxon>Avena</taxon>
    </lineage>
</organism>
<reference evidence="1" key="2">
    <citation type="submission" date="2025-09" db="UniProtKB">
        <authorList>
            <consortium name="EnsemblPlants"/>
        </authorList>
    </citation>
    <scope>IDENTIFICATION</scope>
</reference>
<dbReference type="Proteomes" id="UP001732700">
    <property type="component" value="Chromosome 2D"/>
</dbReference>
<reference evidence="1" key="1">
    <citation type="submission" date="2021-05" db="EMBL/GenBank/DDBJ databases">
        <authorList>
            <person name="Scholz U."/>
            <person name="Mascher M."/>
            <person name="Fiebig A."/>
        </authorList>
    </citation>
    <scope>NUCLEOTIDE SEQUENCE [LARGE SCALE GENOMIC DNA]</scope>
</reference>
<evidence type="ECO:0000313" key="2">
    <source>
        <dbReference type="Proteomes" id="UP001732700"/>
    </source>
</evidence>